<evidence type="ECO:0000259" key="2">
    <source>
        <dbReference type="Pfam" id="PF00171"/>
    </source>
</evidence>
<gene>
    <name evidence="3" type="ORF">FHX42_001989</name>
</gene>
<organism evidence="3 4">
    <name type="scientific">Halosaccharopolyspora lacisalsi</name>
    <dbReference type="NCBI Taxonomy" id="1000566"/>
    <lineage>
        <taxon>Bacteria</taxon>
        <taxon>Bacillati</taxon>
        <taxon>Actinomycetota</taxon>
        <taxon>Actinomycetes</taxon>
        <taxon>Pseudonocardiales</taxon>
        <taxon>Pseudonocardiaceae</taxon>
        <taxon>Halosaccharopolyspora</taxon>
    </lineage>
</organism>
<dbReference type="Gene3D" id="3.40.309.10">
    <property type="entry name" value="Aldehyde Dehydrogenase, Chain A, domain 2"/>
    <property type="match status" value="1"/>
</dbReference>
<comment type="caution">
    <text evidence="3">The sequence shown here is derived from an EMBL/GenBank/DDBJ whole genome shotgun (WGS) entry which is preliminary data.</text>
</comment>
<dbReference type="GO" id="GO:0008802">
    <property type="term" value="F:betaine-aldehyde dehydrogenase (NAD+) activity"/>
    <property type="evidence" value="ECO:0007669"/>
    <property type="project" value="UniProtKB-EC"/>
</dbReference>
<dbReference type="InterPro" id="IPR016161">
    <property type="entry name" value="Ald_DH/histidinol_DH"/>
</dbReference>
<dbReference type="SUPFAM" id="SSF53720">
    <property type="entry name" value="ALDH-like"/>
    <property type="match status" value="1"/>
</dbReference>
<protein>
    <submittedName>
        <fullName evidence="3">Betaine-aldehyde dehydrogenase</fullName>
        <ecNumber evidence="3">1.2.1.8</ecNumber>
    </submittedName>
</protein>
<evidence type="ECO:0000313" key="3">
    <source>
        <dbReference type="EMBL" id="MBA8824642.1"/>
    </source>
</evidence>
<dbReference type="PANTHER" id="PTHR11699">
    <property type="entry name" value="ALDEHYDE DEHYDROGENASE-RELATED"/>
    <property type="match status" value="1"/>
</dbReference>
<sequence length="478" mass="51310">MTTALALHNFVGGAWAPTRDGLTLPLIEPGTGREFGTAALTRWSDVDEVMDTAASAARSWARTTPRQRQRALLRIADELEDHAAEFTAAECRNTGKPTGLVEQDELPWAVDLLRFYGAAARLQEDTAAAEYRPGHTSFVRREPIGVCAQVTSWTHPLVLAVAKIAPALAAGNTVVIKPAETTPVSTSMLVETAARHLPAGVLNLICGDRDSGRAMVAHEAPGMFSITGTVRSGMEVAAAAAADLKRAHLQLGSKAAAVVFDDADVRRAARCIAAAAFGNAGQSCTAPSRVLVAASVHDELVQALAGWARHMRPGPPGDSEAAFGPLNSAGQLDLVREFLDRLPQRARIAAGGRRWGGEGFFHEATVIEGMRHDDELVRNEVLGPLITVQRFDDEQQAIELANGVRYGLVASVWTQQHARAMRMSQRVQAGTVWINAHHPMAAEMPHSGFKHSASGRDLGRAGLEEYSRVKHVMSFTDE</sequence>
<dbReference type="InterPro" id="IPR015590">
    <property type="entry name" value="Aldehyde_DH_dom"/>
</dbReference>
<dbReference type="Gene3D" id="3.40.605.10">
    <property type="entry name" value="Aldehyde Dehydrogenase, Chain A, domain 1"/>
    <property type="match status" value="1"/>
</dbReference>
<dbReference type="PROSITE" id="PS00070">
    <property type="entry name" value="ALDEHYDE_DEHYDR_CYS"/>
    <property type="match status" value="1"/>
</dbReference>
<dbReference type="InterPro" id="IPR016163">
    <property type="entry name" value="Ald_DH_C"/>
</dbReference>
<evidence type="ECO:0000256" key="1">
    <source>
        <dbReference type="ARBA" id="ARBA00023002"/>
    </source>
</evidence>
<dbReference type="Pfam" id="PF00171">
    <property type="entry name" value="Aldedh"/>
    <property type="match status" value="1"/>
</dbReference>
<keyword evidence="4" id="KW-1185">Reference proteome</keyword>
<dbReference type="AlphaFoldDB" id="A0A839DRM8"/>
<dbReference type="EC" id="1.2.1.8" evidence="3"/>
<accession>A0A839DRM8</accession>
<feature type="domain" description="Aldehyde dehydrogenase" evidence="2">
    <location>
        <begin position="19"/>
        <end position="472"/>
    </location>
</feature>
<proteinExistence type="predicted"/>
<dbReference type="InterPro" id="IPR016160">
    <property type="entry name" value="Ald_DH_CS_CYS"/>
</dbReference>
<evidence type="ECO:0000313" key="4">
    <source>
        <dbReference type="Proteomes" id="UP000569329"/>
    </source>
</evidence>
<dbReference type="EMBL" id="JACGWZ010000002">
    <property type="protein sequence ID" value="MBA8824642.1"/>
    <property type="molecule type" value="Genomic_DNA"/>
</dbReference>
<dbReference type="InterPro" id="IPR016162">
    <property type="entry name" value="Ald_DH_N"/>
</dbReference>
<dbReference type="Proteomes" id="UP000569329">
    <property type="component" value="Unassembled WGS sequence"/>
</dbReference>
<keyword evidence="1 3" id="KW-0560">Oxidoreductase</keyword>
<dbReference type="RefSeq" id="WP_182543881.1">
    <property type="nucleotide sequence ID" value="NZ_JACGWZ010000002.1"/>
</dbReference>
<reference evidence="3 4" key="1">
    <citation type="submission" date="2020-07" db="EMBL/GenBank/DDBJ databases">
        <title>Sequencing the genomes of 1000 actinobacteria strains.</title>
        <authorList>
            <person name="Klenk H.-P."/>
        </authorList>
    </citation>
    <scope>NUCLEOTIDE SEQUENCE [LARGE SCALE GENOMIC DNA]</scope>
    <source>
        <strain evidence="3 4">DSM 45975</strain>
    </source>
</reference>
<name>A0A839DRM8_9PSEU</name>